<dbReference type="InterPro" id="IPR012171">
    <property type="entry name" value="Fatty_acid_desaturase"/>
</dbReference>
<dbReference type="Pfam" id="PF00487">
    <property type="entry name" value="FA_desaturase"/>
    <property type="match status" value="1"/>
</dbReference>
<evidence type="ECO:0000313" key="3">
    <source>
        <dbReference type="EMBL" id="MFC3976754.1"/>
    </source>
</evidence>
<proteinExistence type="predicted"/>
<dbReference type="PANTHER" id="PTHR19353">
    <property type="entry name" value="FATTY ACID DESATURASE 2"/>
    <property type="match status" value="1"/>
</dbReference>
<name>A0ABV8EKB7_9BACT</name>
<keyword evidence="1" id="KW-1133">Transmembrane helix</keyword>
<dbReference type="PANTHER" id="PTHR19353:SF19">
    <property type="entry name" value="DELTA(5) FATTY ACID DESATURASE C-RELATED"/>
    <property type="match status" value="1"/>
</dbReference>
<gene>
    <name evidence="3" type="ORF">ACFOUP_10230</name>
</gene>
<evidence type="ECO:0000256" key="1">
    <source>
        <dbReference type="SAM" id="Phobius"/>
    </source>
</evidence>
<sequence length="357" mass="42740">MRDKHIHIAQDSELLKTIYRQVDEQLIIDKNMFLLKIWAKFIFYFSFSALAYSLLYLVDKPTYFILSFVLYGFVSLLFAFNFSHDFSHNTIFKNKKLNNICFIFIYTIVGAHAEAWKQRHINSHHYAPNVEDYDSDLKITKLIRVIPNSEHFWYHKFQYIYAPFAYTTYSLFWVFIKDYVILFSKDEYSEKKGLKYHLSFWTQKTVYLTFILALPLLFSVQVWYIVLLGFLLMHLTQSLFLLFTFFMTHHVEDTEYPTTDDKGYINTSWLMNQIKSSNDMHPFSETANFILGGFNNHIAHHLFPHFHHIHYPKLNRILYDILNKNNIKPNQTTYWGGLISHLKLLKRMSYADKKNAL</sequence>
<feature type="transmembrane region" description="Helical" evidence="1">
    <location>
        <begin position="96"/>
        <end position="113"/>
    </location>
</feature>
<feature type="transmembrane region" description="Helical" evidence="1">
    <location>
        <begin position="196"/>
        <end position="218"/>
    </location>
</feature>
<feature type="transmembrane region" description="Helical" evidence="1">
    <location>
        <begin position="224"/>
        <end position="246"/>
    </location>
</feature>
<dbReference type="EMBL" id="JBHSAV010000047">
    <property type="protein sequence ID" value="MFC3976754.1"/>
    <property type="molecule type" value="Genomic_DNA"/>
</dbReference>
<feature type="domain" description="Fatty acid desaturase" evidence="2">
    <location>
        <begin position="65"/>
        <end position="328"/>
    </location>
</feature>
<evidence type="ECO:0000313" key="4">
    <source>
        <dbReference type="Proteomes" id="UP001595766"/>
    </source>
</evidence>
<keyword evidence="1" id="KW-0812">Transmembrane</keyword>
<accession>A0ABV8EKB7</accession>
<organism evidence="3 4">
    <name type="scientific">Belliella kenyensis</name>
    <dbReference type="NCBI Taxonomy" id="1472724"/>
    <lineage>
        <taxon>Bacteria</taxon>
        <taxon>Pseudomonadati</taxon>
        <taxon>Bacteroidota</taxon>
        <taxon>Cytophagia</taxon>
        <taxon>Cytophagales</taxon>
        <taxon>Cyclobacteriaceae</taxon>
        <taxon>Belliella</taxon>
    </lineage>
</organism>
<dbReference type="Proteomes" id="UP001595766">
    <property type="component" value="Unassembled WGS sequence"/>
</dbReference>
<comment type="caution">
    <text evidence="3">The sequence shown here is derived from an EMBL/GenBank/DDBJ whole genome shotgun (WGS) entry which is preliminary data.</text>
</comment>
<keyword evidence="1" id="KW-0472">Membrane</keyword>
<dbReference type="RefSeq" id="WP_241296734.1">
    <property type="nucleotide sequence ID" value="NZ_JAKZGR010000016.1"/>
</dbReference>
<dbReference type="InterPro" id="IPR005804">
    <property type="entry name" value="FA_desaturase_dom"/>
</dbReference>
<evidence type="ECO:0000259" key="2">
    <source>
        <dbReference type="Pfam" id="PF00487"/>
    </source>
</evidence>
<feature type="transmembrane region" description="Helical" evidence="1">
    <location>
        <begin position="157"/>
        <end position="176"/>
    </location>
</feature>
<feature type="transmembrane region" description="Helical" evidence="1">
    <location>
        <begin position="63"/>
        <end position="84"/>
    </location>
</feature>
<keyword evidence="4" id="KW-1185">Reference proteome</keyword>
<feature type="transmembrane region" description="Helical" evidence="1">
    <location>
        <begin position="37"/>
        <end position="57"/>
    </location>
</feature>
<reference evidence="4" key="1">
    <citation type="journal article" date="2019" name="Int. J. Syst. Evol. Microbiol.">
        <title>The Global Catalogue of Microorganisms (GCM) 10K type strain sequencing project: providing services to taxonomists for standard genome sequencing and annotation.</title>
        <authorList>
            <consortium name="The Broad Institute Genomics Platform"/>
            <consortium name="The Broad Institute Genome Sequencing Center for Infectious Disease"/>
            <person name="Wu L."/>
            <person name="Ma J."/>
        </authorList>
    </citation>
    <scope>NUCLEOTIDE SEQUENCE [LARGE SCALE GENOMIC DNA]</scope>
    <source>
        <strain evidence="4">CECT 8551</strain>
    </source>
</reference>
<protein>
    <submittedName>
        <fullName evidence="3">Fatty acid desaturase family protein</fullName>
    </submittedName>
</protein>